<dbReference type="EMBL" id="CAXAMN010026151">
    <property type="protein sequence ID" value="CAK9100964.1"/>
    <property type="molecule type" value="Genomic_DNA"/>
</dbReference>
<feature type="non-terminal residue" evidence="2">
    <location>
        <position position="138"/>
    </location>
</feature>
<comment type="caution">
    <text evidence="2">The sequence shown here is derived from an EMBL/GenBank/DDBJ whole genome shotgun (WGS) entry which is preliminary data.</text>
</comment>
<evidence type="ECO:0000313" key="3">
    <source>
        <dbReference type="Proteomes" id="UP001642484"/>
    </source>
</evidence>
<feature type="coiled-coil region" evidence="1">
    <location>
        <begin position="2"/>
        <end position="113"/>
    </location>
</feature>
<dbReference type="Proteomes" id="UP001642484">
    <property type="component" value="Unassembled WGS sequence"/>
</dbReference>
<proteinExistence type="predicted"/>
<name>A0ABP0RK40_9DINO</name>
<accession>A0ABP0RK40</accession>
<keyword evidence="1" id="KW-0175">Coiled coil</keyword>
<gene>
    <name evidence="2" type="ORF">CCMP2556_LOCUS47637</name>
</gene>
<evidence type="ECO:0000256" key="1">
    <source>
        <dbReference type="SAM" id="Coils"/>
    </source>
</evidence>
<evidence type="ECO:0000313" key="2">
    <source>
        <dbReference type="EMBL" id="CAK9100964.1"/>
    </source>
</evidence>
<reference evidence="2 3" key="1">
    <citation type="submission" date="2024-02" db="EMBL/GenBank/DDBJ databases">
        <authorList>
            <person name="Chen Y."/>
            <person name="Shah S."/>
            <person name="Dougan E. K."/>
            <person name="Thang M."/>
            <person name="Chan C."/>
        </authorList>
    </citation>
    <scope>NUCLEOTIDE SEQUENCE [LARGE SCALE GENOMIC DNA]</scope>
</reference>
<keyword evidence="3" id="KW-1185">Reference proteome</keyword>
<organism evidence="2 3">
    <name type="scientific">Durusdinium trenchii</name>
    <dbReference type="NCBI Taxonomy" id="1381693"/>
    <lineage>
        <taxon>Eukaryota</taxon>
        <taxon>Sar</taxon>
        <taxon>Alveolata</taxon>
        <taxon>Dinophyceae</taxon>
        <taxon>Suessiales</taxon>
        <taxon>Symbiodiniaceae</taxon>
        <taxon>Durusdinium</taxon>
    </lineage>
</organism>
<sequence length="138" mass="15095">AYQLAQQKAANATSAAAQAEEEMNTAEQALNRTRGSVQIHRQRLELVQKSMEELQAKSKILVADFATAENNIARQSTDLRTLQELARVDDADVAKAAQALVEAEADVTNAKAAYVGSLSTADGETIINNRPYEDDWCW</sequence>
<protein>
    <submittedName>
        <fullName evidence="2">Uncharacterized protein</fullName>
    </submittedName>
</protein>
<feature type="non-terminal residue" evidence="2">
    <location>
        <position position="1"/>
    </location>
</feature>
<dbReference type="SUPFAM" id="SSF57997">
    <property type="entry name" value="Tropomyosin"/>
    <property type="match status" value="1"/>
</dbReference>